<dbReference type="InterPro" id="IPR036397">
    <property type="entry name" value="RNaseH_sf"/>
</dbReference>
<evidence type="ECO:0000256" key="5">
    <source>
        <dbReference type="SAM" id="MobiDB-lite"/>
    </source>
</evidence>
<evidence type="ECO:0000313" key="9">
    <source>
        <dbReference type="Proteomes" id="UP000830375"/>
    </source>
</evidence>
<protein>
    <recommendedName>
        <fullName evidence="2">ribonuclease H</fullName>
        <ecNumber evidence="2">3.1.26.4</ecNumber>
    </recommendedName>
</protein>
<dbReference type="InterPro" id="IPR040676">
    <property type="entry name" value="DUF5641"/>
</dbReference>
<evidence type="ECO:0000259" key="7">
    <source>
        <dbReference type="PROSITE" id="PS50994"/>
    </source>
</evidence>
<evidence type="ECO:0000256" key="3">
    <source>
        <dbReference type="ARBA" id="ARBA00023125"/>
    </source>
</evidence>
<gene>
    <name evidence="8" type="ORF">H4Q32_000656</name>
</gene>
<feature type="region of interest" description="Disordered" evidence="5">
    <location>
        <begin position="948"/>
        <end position="969"/>
    </location>
</feature>
<keyword evidence="4" id="KW-0175">Coiled coil</keyword>
<dbReference type="SUPFAM" id="SSF56672">
    <property type="entry name" value="DNA/RNA polymerases"/>
    <property type="match status" value="2"/>
</dbReference>
<sequence>MATSDSVLLCLKRLLLHVCWFETELKKAFLNCRIHTSENTEVQISVLVDRESGFYSRYFIVPKENGGLCPILDLRHLNRSLRRFRFKMLTIPTIVSQIRKFLRFAFWGEAFQYRVLLFGLALSPRTFTKCMDAALTPLRLQGIRVLNYIDDWLILAQSQEMAARHRDVLLGHFQSLGLGCSHGWPLCKRSVACPAFLMAHKLPGNASGGSEVAPSVQTGASDPPVVQGETVVSQSDICPREPEPGSRHPVKAGVEAQGMETSPRGSEVNMREVRPSGTGSVCVSRDDPLSTVIFSHASSPTGVGRHGTDMAEATPVCLSPSRSAPGSSGEGPERRGQSITGSPILAGAVETVGLAPEGVQYLEAGLSAEVFKTMLSSRAPSTRKLYSLKWNVFSWCGEHGLDPVNCLVASVLEFLQDRFSAGLTPSTLKVYVAAIAAFHAPLDVGPLGRHQLVVCFLCGAWRMRPVTRSKVPTWDLAVVLEGLSFVPFEPFELATAKNLTLKMVFLLAITSLKRVGYLQALAISLTCLEFASGGVKAILHPRPDYVHKVPSNVAWPVVLQAFHPPPHVSAEEERLHLLCPVRALNILFRSPLIGGVTKEDVSEVMRTVQELKRENQQLQSTVLDMQQKMSANTASSLHQRSVPLPYDRAQSQDGRAPLPDYEDWPLPPPPVVDDDILPPAVDVPPPPPRRVSNLVEELTTRLRKLETKDQPRSCPSTPEDTGQHPYYPQQERIYRGPKPTIPDFTKGDPREFARLKVSLDNLLPGDATERFKYQILLEHLKFEDALLIADSYINSSRPYSDTMASLAEQYGQPHQLALRRIADLMDDPTIRSHDASGFKRFALKVRALVGMLDQLGDSGRVELQCGSHVTRLLSKLPHDLRAEFKRYVYPLNVRIPTLLHFADWLEYELKIQESGFEFLGGDRKERPDQKRDRRKDFKSTKTAAIFHSADPAPSTTSSEESNASVAKPQDRPRMFCPYCTNTQHYLNQCQNFSQLTKEQKSNWVKTNKRCWRCGRAHQAAQCRLKTSCKVCKGKHLDALHVVNERPVSENTCLASNANEVLYLDRPLGCSQVLLKVTKVILRNGEHALETFAILDDGSERTILLQAAAQELKLHGKPENLALRTPVSLIKSSRYTEHLLQTIWGLPNTLALLPPYSINTDTSEDCQSLPSTVFSPFLLIGSDYPYLVTPIEPVRLGPPGGPAAVKTRLGWTVQGPAKLVQHQLLTQQCLNISIRSPSNELFRHIEKLWQLDVLPYRSEKLATRSKQDQEAIDLLEAKTTRIDVNGTQRYATPLLRVKDMPKLHATKQAVMLNLRSTETRLAKDPIKAEAYRAEIQRLKQAGYVVEVPEQKLTEKDQESWFIPHHMVSHNGKNRVVFNCSFSYRGKNLNDLLLPGPALGSSLLGVLLRFREHAVAFSSDIKGMFHQVRLLPEDKPLLRFLWRDLKREEPPSVYEWQVLPFGTTCSPCCATYALQKHVVDHSQPGDNVRHSLERCFYVDNCLQSVATPDEAKVLVNTLMNLLAEGGFELRQWACNFPNVIDHLPKKARSESSELWLNQTESDPQELALGLRWMCQSDTLGYQNRLDNCTTPTMRNIYKVVASQYDPLGFLVPYITRAKILIQSLWAKQREWDDPLLPTDILQTWHDWQRELQHLSQITLPRCYVSSQLDSLNCSQQVHIFSDASERAYGSVAYLRTEDHKGDVEVAFLTARSRVAPKRQLSVPRLELCAALTGAQLASLLAKELTLNVESFVLWTDSTTVLTWLQSESCHYKVFVGTRIAEIQELTSAHTWRYVESTNNPADYITRGKTLKELATDKTWRQGPDYLWQSPCYWPITPDISVSENSAELKKSTFCCHVMVGKEGAPSAEDHQSAERDLLRKVQIDSFPEDFNCLVAGKPVPSSSRLIMLAPEYDSTVGLIRVGGRLRRSQQLDADVIHPIVLDPSHKITQLLIQDMDKELHHPGSERVFAEIRRKYWILRGREAVKREWWRAKPAVPQMADLPPARLQIFKPPFFSTGMDCFGPFTVKIGRRSEKRWGILFKCLTTCAVHIDLLSSLDTDSFLMALRRFTSRRGKPSELLSDQGTNFKGGERELQESFKSLCPTLQTELAKQQIQFRFNPPSSPHFGGVWEREIRSIKSALYATLQGQSMTEEVLNTILIEIEGILNSKPLGYVSTDIADPNPVTPNLLLMGRLDPSLPQTVYHETELLSRRRWRHSQVLADQFWTHFTKYYLPNLQTRGKWQKETDQVQPDMIIMIVDPVTKR</sequence>
<dbReference type="InterPro" id="IPR008042">
    <property type="entry name" value="Retrotrans_Pao"/>
</dbReference>
<dbReference type="CDD" id="cd03714">
    <property type="entry name" value="RT_DIRS1"/>
    <property type="match status" value="1"/>
</dbReference>
<feature type="region of interest" description="Disordered" evidence="5">
    <location>
        <begin position="317"/>
        <end position="341"/>
    </location>
</feature>
<dbReference type="Pfam" id="PF05380">
    <property type="entry name" value="Peptidase_A17"/>
    <property type="match status" value="1"/>
</dbReference>
<keyword evidence="3" id="KW-0238">DNA-binding</keyword>
<evidence type="ECO:0000313" key="8">
    <source>
        <dbReference type="EMBL" id="KAI2650625.1"/>
    </source>
</evidence>
<dbReference type="SUPFAM" id="SSF47823">
    <property type="entry name" value="lambda integrase-like, N-terminal domain"/>
    <property type="match status" value="1"/>
</dbReference>
<accession>A0ABQ8LJM0</accession>
<dbReference type="PANTHER" id="PTHR47331">
    <property type="entry name" value="PHD-TYPE DOMAIN-CONTAINING PROTEIN"/>
    <property type="match status" value="1"/>
</dbReference>
<dbReference type="SUPFAM" id="SSF53098">
    <property type="entry name" value="Ribonuclease H-like"/>
    <property type="match status" value="1"/>
</dbReference>
<comment type="similarity">
    <text evidence="1">Belongs to the beta type-B retroviral polymerase family. HERV class-II K(HML-2) pol subfamily.</text>
</comment>
<name>A0ABQ8LJM0_LABRO</name>
<dbReference type="Gene3D" id="3.30.420.10">
    <property type="entry name" value="Ribonuclease H-like superfamily/Ribonuclease H"/>
    <property type="match status" value="1"/>
</dbReference>
<evidence type="ECO:0000256" key="2">
    <source>
        <dbReference type="ARBA" id="ARBA00012180"/>
    </source>
</evidence>
<proteinExistence type="inferred from homology"/>
<dbReference type="InterPro" id="IPR043128">
    <property type="entry name" value="Rev_trsase/Diguanyl_cyclase"/>
</dbReference>
<dbReference type="EC" id="3.1.26.4" evidence="2"/>
<feature type="domain" description="Integrase catalytic" evidence="7">
    <location>
        <begin position="2005"/>
        <end position="2191"/>
    </location>
</feature>
<keyword evidence="9" id="KW-1185">Reference proteome</keyword>
<dbReference type="Pfam" id="PF00078">
    <property type="entry name" value="RVT_1"/>
    <property type="match status" value="2"/>
</dbReference>
<evidence type="ECO:0000256" key="4">
    <source>
        <dbReference type="SAM" id="Coils"/>
    </source>
</evidence>
<organism evidence="8 9">
    <name type="scientific">Labeo rohita</name>
    <name type="common">Indian major carp</name>
    <name type="synonym">Cyprinus rohita</name>
    <dbReference type="NCBI Taxonomy" id="84645"/>
    <lineage>
        <taxon>Eukaryota</taxon>
        <taxon>Metazoa</taxon>
        <taxon>Chordata</taxon>
        <taxon>Craniata</taxon>
        <taxon>Vertebrata</taxon>
        <taxon>Euteleostomi</taxon>
        <taxon>Actinopterygii</taxon>
        <taxon>Neopterygii</taxon>
        <taxon>Teleostei</taxon>
        <taxon>Ostariophysi</taxon>
        <taxon>Cypriniformes</taxon>
        <taxon>Cyprinidae</taxon>
        <taxon>Labeoninae</taxon>
        <taxon>Labeonini</taxon>
        <taxon>Labeo</taxon>
    </lineage>
</organism>
<dbReference type="InterPro" id="IPR000477">
    <property type="entry name" value="RT_dom"/>
</dbReference>
<feature type="chain" id="PRO_5046458555" description="ribonuclease H" evidence="6">
    <location>
        <begin position="22"/>
        <end position="2261"/>
    </location>
</feature>
<dbReference type="Pfam" id="PF18701">
    <property type="entry name" value="DUF5641"/>
    <property type="match status" value="1"/>
</dbReference>
<keyword evidence="6" id="KW-0732">Signal</keyword>
<dbReference type="InterPro" id="IPR001584">
    <property type="entry name" value="Integrase_cat-core"/>
</dbReference>
<dbReference type="PANTHER" id="PTHR47331:SF5">
    <property type="entry name" value="RIBONUCLEASE H"/>
    <property type="match status" value="1"/>
</dbReference>
<feature type="compositionally biased region" description="Polar residues" evidence="5">
    <location>
        <begin position="953"/>
        <end position="964"/>
    </location>
</feature>
<dbReference type="EMBL" id="JACTAM010000022">
    <property type="protein sequence ID" value="KAI2650625.1"/>
    <property type="molecule type" value="Genomic_DNA"/>
</dbReference>
<feature type="region of interest" description="Disordered" evidence="5">
    <location>
        <begin position="920"/>
        <end position="939"/>
    </location>
</feature>
<feature type="region of interest" description="Disordered" evidence="5">
    <location>
        <begin position="207"/>
        <end position="226"/>
    </location>
</feature>
<dbReference type="InterPro" id="IPR012337">
    <property type="entry name" value="RNaseH-like_sf"/>
</dbReference>
<dbReference type="InterPro" id="IPR043502">
    <property type="entry name" value="DNA/RNA_pol_sf"/>
</dbReference>
<comment type="caution">
    <text evidence="8">The sequence shown here is derived from an EMBL/GenBank/DDBJ whole genome shotgun (WGS) entry which is preliminary data.</text>
</comment>
<reference evidence="8 9" key="1">
    <citation type="submission" date="2022-01" db="EMBL/GenBank/DDBJ databases">
        <title>A high-quality chromosome-level genome assembly of rohu carp, Labeo rohita.</title>
        <authorList>
            <person name="Arick M.A. II"/>
            <person name="Hsu C.-Y."/>
            <person name="Magbanua Z."/>
            <person name="Pechanova O."/>
            <person name="Grover C."/>
            <person name="Miller E."/>
            <person name="Thrash A."/>
            <person name="Ezzel L."/>
            <person name="Alam S."/>
            <person name="Benzie J."/>
            <person name="Hamilton M."/>
            <person name="Karsi A."/>
            <person name="Lawrence M.L."/>
            <person name="Peterson D.G."/>
        </authorList>
    </citation>
    <scope>NUCLEOTIDE SEQUENCE [LARGE SCALE GENOMIC DNA]</scope>
    <source>
        <strain evidence="9">BAU-BD-2019</strain>
        <tissue evidence="8">Blood</tissue>
    </source>
</reference>
<feature type="signal peptide" evidence="6">
    <location>
        <begin position="1"/>
        <end position="21"/>
    </location>
</feature>
<feature type="region of interest" description="Disordered" evidence="5">
    <location>
        <begin position="236"/>
        <end position="282"/>
    </location>
</feature>
<dbReference type="CDD" id="cd01644">
    <property type="entry name" value="RT_pepA17"/>
    <property type="match status" value="1"/>
</dbReference>
<dbReference type="Proteomes" id="UP000830375">
    <property type="component" value="Unassembled WGS sequence"/>
</dbReference>
<dbReference type="InterPro" id="IPR010998">
    <property type="entry name" value="Integrase_recombinase_N"/>
</dbReference>
<evidence type="ECO:0000256" key="6">
    <source>
        <dbReference type="SAM" id="SignalP"/>
    </source>
</evidence>
<dbReference type="Gene3D" id="1.10.150.130">
    <property type="match status" value="1"/>
</dbReference>
<dbReference type="Gene3D" id="3.10.10.10">
    <property type="entry name" value="HIV Type 1 Reverse Transcriptase, subunit A, domain 1"/>
    <property type="match status" value="1"/>
</dbReference>
<evidence type="ECO:0000256" key="1">
    <source>
        <dbReference type="ARBA" id="ARBA00010879"/>
    </source>
</evidence>
<feature type="coiled-coil region" evidence="4">
    <location>
        <begin position="601"/>
        <end position="628"/>
    </location>
</feature>
<dbReference type="Gene3D" id="3.30.70.270">
    <property type="match status" value="2"/>
</dbReference>
<feature type="region of interest" description="Disordered" evidence="5">
    <location>
        <begin position="706"/>
        <end position="727"/>
    </location>
</feature>
<dbReference type="PROSITE" id="PS50994">
    <property type="entry name" value="INTEGRASE"/>
    <property type="match status" value="1"/>
</dbReference>